<evidence type="ECO:0000259" key="4">
    <source>
        <dbReference type="Pfam" id="PF00891"/>
    </source>
</evidence>
<evidence type="ECO:0000313" key="7">
    <source>
        <dbReference type="Proteomes" id="UP001305779"/>
    </source>
</evidence>
<comment type="caution">
    <text evidence="6">The sequence shown here is derived from an EMBL/GenBank/DDBJ whole genome shotgun (WGS) entry which is preliminary data.</text>
</comment>
<dbReference type="PANTHER" id="PTHR43712:SF8">
    <property type="entry name" value="O-METHYLTRANSFERASE AF390-400"/>
    <property type="match status" value="1"/>
</dbReference>
<dbReference type="PROSITE" id="PS51683">
    <property type="entry name" value="SAM_OMT_II"/>
    <property type="match status" value="1"/>
</dbReference>
<keyword evidence="7" id="KW-1185">Reference proteome</keyword>
<dbReference type="EMBL" id="JAXOVC010000008">
    <property type="protein sequence ID" value="KAK4498612.1"/>
    <property type="molecule type" value="Genomic_DNA"/>
</dbReference>
<dbReference type="Proteomes" id="UP001305779">
    <property type="component" value="Unassembled WGS sequence"/>
</dbReference>
<proteinExistence type="predicted"/>
<dbReference type="InterPro" id="IPR029063">
    <property type="entry name" value="SAM-dependent_MTases_sf"/>
</dbReference>
<protein>
    <recommendedName>
        <fullName evidence="8">O-methyltransferase domain-containing protein</fullName>
    </recommendedName>
</protein>
<dbReference type="InterPro" id="IPR016461">
    <property type="entry name" value="COMT-like"/>
</dbReference>
<evidence type="ECO:0000313" key="6">
    <source>
        <dbReference type="EMBL" id="KAK4498612.1"/>
    </source>
</evidence>
<evidence type="ECO:0000259" key="5">
    <source>
        <dbReference type="Pfam" id="PF08100"/>
    </source>
</evidence>
<evidence type="ECO:0000256" key="2">
    <source>
        <dbReference type="ARBA" id="ARBA00022679"/>
    </source>
</evidence>
<keyword evidence="2" id="KW-0808">Transferase</keyword>
<feature type="domain" description="O-methyltransferase C-terminal" evidence="4">
    <location>
        <begin position="247"/>
        <end position="395"/>
    </location>
</feature>
<dbReference type="InterPro" id="IPR001077">
    <property type="entry name" value="COMT_C"/>
</dbReference>
<reference evidence="6 7" key="1">
    <citation type="journal article" date="2023" name="G3 (Bethesda)">
        <title>A chromosome-level genome assembly of Zasmidium syzygii isolated from banana leaves.</title>
        <authorList>
            <person name="van Westerhoven A.C."/>
            <person name="Mehrabi R."/>
            <person name="Talebi R."/>
            <person name="Steentjes M.B.F."/>
            <person name="Corcolon B."/>
            <person name="Chong P.A."/>
            <person name="Kema G.H.J."/>
            <person name="Seidl M.F."/>
        </authorList>
    </citation>
    <scope>NUCLEOTIDE SEQUENCE [LARGE SCALE GENOMIC DNA]</scope>
    <source>
        <strain evidence="6 7">P124</strain>
    </source>
</reference>
<dbReference type="SUPFAM" id="SSF46785">
    <property type="entry name" value="Winged helix' DNA-binding domain"/>
    <property type="match status" value="1"/>
</dbReference>
<dbReference type="Pfam" id="PF00891">
    <property type="entry name" value="Methyltransf_2"/>
    <property type="match status" value="1"/>
</dbReference>
<sequence length="420" mass="45658">MATPDPNSHKSHGSVLVEQAANLTAACVQWSRSDFEDPARQVAVRDEIAAGARRILLETATPTELMWSQLVNLYALISLRTLSQHGVLQALSSEKGISAEELAEATGMEVSLIRRLLRPLTATQFLSQGVESGLYHHTKASQAFCVAPELHVMLDVLSEHTLLSLGCLPEYLAERKSASEPQDQAYNPYTWSRGQDGTSVWQVMAENGELARFQAGLNPGNKEVFKPTGFFDFGALAEGDDARDRAILVDVGGGIGAILTSIIEETPALQAVASRCVLQDIACPIDQARSGGKLPVGVQTMVHNFFQEQPVKGPKAYYLRRILHDYSDAKCVEILSYLTKSAAADTKILISEVVDPLTNNESDIPMVCTDVIMLNIGGKERSEEQFGEILKAAGLELVKVWRGPSDCLIEARLAVKNNVA</sequence>
<evidence type="ECO:0008006" key="8">
    <source>
        <dbReference type="Google" id="ProtNLM"/>
    </source>
</evidence>
<evidence type="ECO:0000256" key="1">
    <source>
        <dbReference type="ARBA" id="ARBA00022603"/>
    </source>
</evidence>
<gene>
    <name evidence="6" type="ORF">PRZ48_011271</name>
</gene>
<evidence type="ECO:0000256" key="3">
    <source>
        <dbReference type="ARBA" id="ARBA00022691"/>
    </source>
</evidence>
<keyword evidence="3" id="KW-0949">S-adenosyl-L-methionine</keyword>
<dbReference type="InterPro" id="IPR036388">
    <property type="entry name" value="WH-like_DNA-bd_sf"/>
</dbReference>
<dbReference type="Gene3D" id="3.40.50.150">
    <property type="entry name" value="Vaccinia Virus protein VP39"/>
    <property type="match status" value="1"/>
</dbReference>
<keyword evidence="1" id="KW-0489">Methyltransferase</keyword>
<name>A0ABR0EAX3_ZASCE</name>
<dbReference type="Gene3D" id="1.10.10.10">
    <property type="entry name" value="Winged helix-like DNA-binding domain superfamily/Winged helix DNA-binding domain"/>
    <property type="match status" value="1"/>
</dbReference>
<dbReference type="InterPro" id="IPR012967">
    <property type="entry name" value="COMT_dimerisation"/>
</dbReference>
<organism evidence="6 7">
    <name type="scientific">Zasmidium cellare</name>
    <name type="common">Wine cellar mold</name>
    <name type="synonym">Racodium cellare</name>
    <dbReference type="NCBI Taxonomy" id="395010"/>
    <lineage>
        <taxon>Eukaryota</taxon>
        <taxon>Fungi</taxon>
        <taxon>Dikarya</taxon>
        <taxon>Ascomycota</taxon>
        <taxon>Pezizomycotina</taxon>
        <taxon>Dothideomycetes</taxon>
        <taxon>Dothideomycetidae</taxon>
        <taxon>Mycosphaerellales</taxon>
        <taxon>Mycosphaerellaceae</taxon>
        <taxon>Zasmidium</taxon>
    </lineage>
</organism>
<dbReference type="Pfam" id="PF08100">
    <property type="entry name" value="Dimerisation"/>
    <property type="match status" value="1"/>
</dbReference>
<dbReference type="SUPFAM" id="SSF53335">
    <property type="entry name" value="S-adenosyl-L-methionine-dependent methyltransferases"/>
    <property type="match status" value="1"/>
</dbReference>
<accession>A0ABR0EAX3</accession>
<feature type="domain" description="O-methyltransferase dimerisation" evidence="5">
    <location>
        <begin position="78"/>
        <end position="145"/>
    </location>
</feature>
<dbReference type="InterPro" id="IPR036390">
    <property type="entry name" value="WH_DNA-bd_sf"/>
</dbReference>
<dbReference type="PANTHER" id="PTHR43712">
    <property type="entry name" value="PUTATIVE (AFU_ORTHOLOGUE AFUA_4G14580)-RELATED"/>
    <property type="match status" value="1"/>
</dbReference>